<dbReference type="GO" id="GO:0006355">
    <property type="term" value="P:regulation of DNA-templated transcription"/>
    <property type="evidence" value="ECO:0007669"/>
    <property type="project" value="InterPro"/>
</dbReference>
<dbReference type="Gene3D" id="1.10.10.10">
    <property type="entry name" value="Winged helix-like DNA-binding domain superfamily/Winged helix DNA-binding domain"/>
    <property type="match status" value="1"/>
</dbReference>
<proteinExistence type="predicted"/>
<dbReference type="GO" id="GO:0000976">
    <property type="term" value="F:transcription cis-regulatory region binding"/>
    <property type="evidence" value="ECO:0007669"/>
    <property type="project" value="TreeGrafter"/>
</dbReference>
<dbReference type="PROSITE" id="PS50110">
    <property type="entry name" value="RESPONSE_REGULATORY"/>
    <property type="match status" value="1"/>
</dbReference>
<dbReference type="SUPFAM" id="SSF52172">
    <property type="entry name" value="CheY-like"/>
    <property type="match status" value="1"/>
</dbReference>
<dbReference type="EMBL" id="MEUG01000001">
    <property type="protein sequence ID" value="OGC28159.1"/>
    <property type="molecule type" value="Genomic_DNA"/>
</dbReference>
<evidence type="ECO:0000259" key="4">
    <source>
        <dbReference type="PROSITE" id="PS50110"/>
    </source>
</evidence>
<dbReference type="PROSITE" id="PS51755">
    <property type="entry name" value="OMPR_PHOB"/>
    <property type="match status" value="1"/>
</dbReference>
<evidence type="ECO:0000313" key="6">
    <source>
        <dbReference type="EMBL" id="OGC28159.1"/>
    </source>
</evidence>
<dbReference type="Pfam" id="PF00072">
    <property type="entry name" value="Response_reg"/>
    <property type="match status" value="1"/>
</dbReference>
<evidence type="ECO:0000256" key="3">
    <source>
        <dbReference type="PROSITE-ProRule" id="PRU01091"/>
    </source>
</evidence>
<dbReference type="SMART" id="SM00862">
    <property type="entry name" value="Trans_reg_C"/>
    <property type="match status" value="1"/>
</dbReference>
<evidence type="ECO:0000256" key="2">
    <source>
        <dbReference type="PROSITE-ProRule" id="PRU00169"/>
    </source>
</evidence>
<dbReference type="GO" id="GO:0005829">
    <property type="term" value="C:cytosol"/>
    <property type="evidence" value="ECO:0007669"/>
    <property type="project" value="TreeGrafter"/>
</dbReference>
<evidence type="ECO:0000256" key="1">
    <source>
        <dbReference type="ARBA" id="ARBA00023125"/>
    </source>
</evidence>
<dbReference type="GO" id="GO:0032993">
    <property type="term" value="C:protein-DNA complex"/>
    <property type="evidence" value="ECO:0007669"/>
    <property type="project" value="TreeGrafter"/>
</dbReference>
<dbReference type="Gene3D" id="6.10.250.690">
    <property type="match status" value="1"/>
</dbReference>
<organism evidence="6 7">
    <name type="scientific">candidate division WOR-1 bacterium RIFOXYC12_FULL_54_18</name>
    <dbReference type="NCBI Taxonomy" id="1802584"/>
    <lineage>
        <taxon>Bacteria</taxon>
        <taxon>Bacillati</taxon>
        <taxon>Saganbacteria</taxon>
    </lineage>
</organism>
<evidence type="ECO:0000313" key="7">
    <source>
        <dbReference type="Proteomes" id="UP000178602"/>
    </source>
</evidence>
<sequence length="230" mass="25941">MNKGARVLIIDDERSIRKLLDINLSTQGFAVCLAKTGKEGLLLFNSFRPDIVILDLHLPDINGDEVLAQIKTRASVPVIILTVKNADSDKIALLDAGADDYITKPFSPDELAARIRVALRHSLNLKEEPIFRHGRIKIDFSLRGLEIDNEPVKLTNTEFDLLKALVQNAGKIVTQKQLLKEIWGPESTTQTHYLRIYFSQLRKKLDKYKLANIIITEPGIGYRLDLQSTN</sequence>
<keyword evidence="2" id="KW-0597">Phosphoprotein</keyword>
<feature type="domain" description="OmpR/PhoB-type" evidence="5">
    <location>
        <begin position="128"/>
        <end position="226"/>
    </location>
</feature>
<evidence type="ECO:0000259" key="5">
    <source>
        <dbReference type="PROSITE" id="PS51755"/>
    </source>
</evidence>
<evidence type="ECO:0008006" key="8">
    <source>
        <dbReference type="Google" id="ProtNLM"/>
    </source>
</evidence>
<feature type="DNA-binding region" description="OmpR/PhoB-type" evidence="3">
    <location>
        <begin position="128"/>
        <end position="226"/>
    </location>
</feature>
<dbReference type="Gene3D" id="3.40.50.2300">
    <property type="match status" value="1"/>
</dbReference>
<dbReference type="Proteomes" id="UP000178602">
    <property type="component" value="Unassembled WGS sequence"/>
</dbReference>
<dbReference type="PANTHER" id="PTHR48111">
    <property type="entry name" value="REGULATOR OF RPOS"/>
    <property type="match status" value="1"/>
</dbReference>
<dbReference type="GO" id="GO:0000156">
    <property type="term" value="F:phosphorelay response regulator activity"/>
    <property type="evidence" value="ECO:0007669"/>
    <property type="project" value="TreeGrafter"/>
</dbReference>
<dbReference type="InterPro" id="IPR001867">
    <property type="entry name" value="OmpR/PhoB-type_DNA-bd"/>
</dbReference>
<dbReference type="InterPro" id="IPR011006">
    <property type="entry name" value="CheY-like_superfamily"/>
</dbReference>
<dbReference type="CDD" id="cd00383">
    <property type="entry name" value="trans_reg_C"/>
    <property type="match status" value="1"/>
</dbReference>
<dbReference type="SMART" id="SM00448">
    <property type="entry name" value="REC"/>
    <property type="match status" value="1"/>
</dbReference>
<accession>A0A1F4T6L4</accession>
<dbReference type="Pfam" id="PF00486">
    <property type="entry name" value="Trans_reg_C"/>
    <property type="match status" value="1"/>
</dbReference>
<name>A0A1F4T6L4_UNCSA</name>
<comment type="caution">
    <text evidence="6">The sequence shown here is derived from an EMBL/GenBank/DDBJ whole genome shotgun (WGS) entry which is preliminary data.</text>
</comment>
<dbReference type="AlphaFoldDB" id="A0A1F4T6L4"/>
<keyword evidence="1 3" id="KW-0238">DNA-binding</keyword>
<feature type="modified residue" description="4-aspartylphosphate" evidence="2">
    <location>
        <position position="55"/>
    </location>
</feature>
<dbReference type="InterPro" id="IPR039420">
    <property type="entry name" value="WalR-like"/>
</dbReference>
<dbReference type="PANTHER" id="PTHR48111:SF50">
    <property type="entry name" value="KDP OPERON TRANSCRIPTIONAL REGULATORY PROTEIN KDPE"/>
    <property type="match status" value="1"/>
</dbReference>
<feature type="domain" description="Response regulatory" evidence="4">
    <location>
        <begin position="6"/>
        <end position="119"/>
    </location>
</feature>
<dbReference type="InterPro" id="IPR036388">
    <property type="entry name" value="WH-like_DNA-bd_sf"/>
</dbReference>
<reference evidence="6 7" key="1">
    <citation type="journal article" date="2016" name="Nat. Commun.">
        <title>Thousands of microbial genomes shed light on interconnected biogeochemical processes in an aquifer system.</title>
        <authorList>
            <person name="Anantharaman K."/>
            <person name="Brown C.T."/>
            <person name="Hug L.A."/>
            <person name="Sharon I."/>
            <person name="Castelle C.J."/>
            <person name="Probst A.J."/>
            <person name="Thomas B.C."/>
            <person name="Singh A."/>
            <person name="Wilkins M.J."/>
            <person name="Karaoz U."/>
            <person name="Brodie E.L."/>
            <person name="Williams K.H."/>
            <person name="Hubbard S.S."/>
            <person name="Banfield J.F."/>
        </authorList>
    </citation>
    <scope>NUCLEOTIDE SEQUENCE [LARGE SCALE GENOMIC DNA]</scope>
</reference>
<dbReference type="InterPro" id="IPR001789">
    <property type="entry name" value="Sig_transdc_resp-reg_receiver"/>
</dbReference>
<gene>
    <name evidence="6" type="ORF">A3K49_04135</name>
</gene>
<protein>
    <recommendedName>
        <fullName evidence="8">DNA-binding response regulator</fullName>
    </recommendedName>
</protein>